<keyword evidence="1" id="KW-1133">Transmembrane helix</keyword>
<dbReference type="OrthoDB" id="7348688at2"/>
<organism evidence="3 4">
    <name type="scientific">Duganella phyllosphaerae</name>
    <dbReference type="NCBI Taxonomy" id="762836"/>
    <lineage>
        <taxon>Bacteria</taxon>
        <taxon>Pseudomonadati</taxon>
        <taxon>Pseudomonadota</taxon>
        <taxon>Betaproteobacteria</taxon>
        <taxon>Burkholderiales</taxon>
        <taxon>Oxalobacteraceae</taxon>
        <taxon>Telluria group</taxon>
        <taxon>Duganella</taxon>
    </lineage>
</organism>
<dbReference type="RefSeq" id="WP_084640616.1">
    <property type="nucleotide sequence ID" value="NZ_LROM01000071.1"/>
</dbReference>
<dbReference type="AlphaFoldDB" id="A0A1E7WVS1"/>
<keyword evidence="1" id="KW-0812">Transmembrane</keyword>
<keyword evidence="1" id="KW-0472">Membrane</keyword>
<dbReference type="PATRIC" id="fig|762836.4.peg.1755"/>
<evidence type="ECO:0000256" key="1">
    <source>
        <dbReference type="SAM" id="Phobius"/>
    </source>
</evidence>
<feature type="transmembrane region" description="Helical" evidence="1">
    <location>
        <begin position="357"/>
        <end position="375"/>
    </location>
</feature>
<sequence length="465" mass="51397">MSADRKTFKRRMGECLFALAVGLLLTMMMEWAVGEDFMTRQQARAYAPIAGITYGEGSRDDIRVLLIDDAALAAAGQEWPARYSYSARLLRAVGQYQPKAVFVDIYYSARRDDDSLRSLLDQVCALHAQGTRVFMATARNRDQQYSLRPELEALAGRCFEKVAVSYTPDELDRLAWTYNLGTPGAGHGAAGLKSAALALYETSGKTVPVEHHAMALTWGSHSAAHGVDWVVNNPETGKPTSYCRNTLGLGELMPPGMRSSFYTDGDKPICVFHETIRAGALASTTPEEDAHLRQLIAGKVVLIGTALSDSNDLVLSPLHGRIPGVYLHAMALDNLMNFGADYARAMHLSFDVSNIKLLLFLVVAMVLVTLLPKQLMEWLGWSLARKPAGKHDWRGAARYLLSCVVRVLLSLAVGCVLLWIGQYWLGLGFLSIINVMVLTMLAEWFDFNEKLLDYIFPHHEASEAH</sequence>
<feature type="domain" description="CHASE2" evidence="2">
    <location>
        <begin position="31"/>
        <end position="369"/>
    </location>
</feature>
<dbReference type="InterPro" id="IPR007890">
    <property type="entry name" value="CHASE2"/>
</dbReference>
<accession>A0A1E7WVS1</accession>
<dbReference type="Proteomes" id="UP000175989">
    <property type="component" value="Unassembled WGS sequence"/>
</dbReference>
<comment type="caution">
    <text evidence="3">The sequence shown here is derived from an EMBL/GenBank/DDBJ whole genome shotgun (WGS) entry which is preliminary data.</text>
</comment>
<evidence type="ECO:0000313" key="3">
    <source>
        <dbReference type="EMBL" id="OFA03869.1"/>
    </source>
</evidence>
<name>A0A1E7WVS1_9BURK</name>
<proteinExistence type="predicted"/>
<feature type="transmembrane region" description="Helical" evidence="1">
    <location>
        <begin position="426"/>
        <end position="445"/>
    </location>
</feature>
<reference evidence="4" key="1">
    <citation type="journal article" date="2016" name="Front. Microbiol.">
        <title>Molecular Keys to the Janthinobacterium and Duganella spp. Interaction with the Plant Pathogen Fusarium graminearum.</title>
        <authorList>
            <person name="Haack F.S."/>
            <person name="Poehlein A."/>
            <person name="Kroger C."/>
            <person name="Voigt C.A."/>
            <person name="Piepenbring M."/>
            <person name="Bode H.B."/>
            <person name="Daniel R."/>
            <person name="Schafer W."/>
            <person name="Streit W.R."/>
        </authorList>
    </citation>
    <scope>NUCLEOTIDE SEQUENCE [LARGE SCALE GENOMIC DNA]</scope>
    <source>
        <strain evidence="4">T54</strain>
    </source>
</reference>
<dbReference type="SMART" id="SM01080">
    <property type="entry name" value="CHASE2"/>
    <property type="match status" value="1"/>
</dbReference>
<gene>
    <name evidence="3" type="ORF">DUPY_16840</name>
</gene>
<feature type="transmembrane region" description="Helical" evidence="1">
    <location>
        <begin position="396"/>
        <end position="420"/>
    </location>
</feature>
<dbReference type="Pfam" id="PF05226">
    <property type="entry name" value="CHASE2"/>
    <property type="match status" value="1"/>
</dbReference>
<evidence type="ECO:0000313" key="4">
    <source>
        <dbReference type="Proteomes" id="UP000175989"/>
    </source>
</evidence>
<protein>
    <submittedName>
        <fullName evidence="3">CHASE2 domain protein</fullName>
    </submittedName>
</protein>
<keyword evidence="4" id="KW-1185">Reference proteome</keyword>
<evidence type="ECO:0000259" key="2">
    <source>
        <dbReference type="SMART" id="SM01080"/>
    </source>
</evidence>
<dbReference type="EMBL" id="LROM01000071">
    <property type="protein sequence ID" value="OFA03869.1"/>
    <property type="molecule type" value="Genomic_DNA"/>
</dbReference>